<dbReference type="InterPro" id="IPR002048">
    <property type="entry name" value="EF_hand_dom"/>
</dbReference>
<dbReference type="FunFam" id="1.10.238.10:FF:000003">
    <property type="entry name" value="Calmodulin A"/>
    <property type="match status" value="1"/>
</dbReference>
<accession>A0AAQ3KA76</accession>
<sequence length="236" mass="26690">MAALPPYQERTFLPPSFPQPFLLPLPPPPLHNPPLPTPHSSPIQHLQHLLRPLLTSDHTNTTKQVMEKLASLAEPVGFLFLHTILNWIITFIHKFPVCSSTDGADHQRLSSKASRITQTKAADHLELRRDDMEMLMDMMGLYDGEQLGECSSDELSSLFEEKEPSLEEVKETFCVFDDNGDGFIDAAELQRVLTRLGFVEGLELAACERMIELYDDNGDGKIDFLEFVKFMEIGFC</sequence>
<feature type="domain" description="EF-hand" evidence="4">
    <location>
        <begin position="202"/>
        <end position="236"/>
    </location>
</feature>
<dbReference type="EMBL" id="CP136892">
    <property type="protein sequence ID" value="WOL02687.1"/>
    <property type="molecule type" value="Genomic_DNA"/>
</dbReference>
<evidence type="ECO:0000259" key="4">
    <source>
        <dbReference type="PROSITE" id="PS50222"/>
    </source>
</evidence>
<keyword evidence="1" id="KW-0479">Metal-binding</keyword>
<evidence type="ECO:0000313" key="5">
    <source>
        <dbReference type="EMBL" id="WOL02687.1"/>
    </source>
</evidence>
<feature type="domain" description="EF-hand" evidence="4">
    <location>
        <begin position="164"/>
        <end position="199"/>
    </location>
</feature>
<dbReference type="Proteomes" id="UP001327560">
    <property type="component" value="Chromosome 3"/>
</dbReference>
<evidence type="ECO:0000313" key="6">
    <source>
        <dbReference type="Proteomes" id="UP001327560"/>
    </source>
</evidence>
<dbReference type="InterPro" id="IPR039647">
    <property type="entry name" value="EF_hand_pair_protein_CML-like"/>
</dbReference>
<keyword evidence="2" id="KW-0677">Repeat</keyword>
<gene>
    <name evidence="5" type="ORF">Cni_G11406</name>
</gene>
<reference evidence="5 6" key="1">
    <citation type="submission" date="2023-10" db="EMBL/GenBank/DDBJ databases">
        <title>Chromosome-scale genome assembly provides insights into flower coloration mechanisms of Canna indica.</title>
        <authorList>
            <person name="Li C."/>
        </authorList>
    </citation>
    <scope>NUCLEOTIDE SEQUENCE [LARGE SCALE GENOMIC DNA]</scope>
    <source>
        <tissue evidence="5">Flower</tissue>
    </source>
</reference>
<dbReference type="Gene3D" id="1.10.238.10">
    <property type="entry name" value="EF-hand"/>
    <property type="match status" value="1"/>
</dbReference>
<dbReference type="PROSITE" id="PS50222">
    <property type="entry name" value="EF_HAND_2"/>
    <property type="match status" value="2"/>
</dbReference>
<keyword evidence="3" id="KW-0106">Calcium</keyword>
<dbReference type="GO" id="GO:0005509">
    <property type="term" value="F:calcium ion binding"/>
    <property type="evidence" value="ECO:0007669"/>
    <property type="project" value="InterPro"/>
</dbReference>
<evidence type="ECO:0000256" key="2">
    <source>
        <dbReference type="ARBA" id="ARBA00022737"/>
    </source>
</evidence>
<dbReference type="InterPro" id="IPR011992">
    <property type="entry name" value="EF-hand-dom_pair"/>
</dbReference>
<keyword evidence="6" id="KW-1185">Reference proteome</keyword>
<dbReference type="AlphaFoldDB" id="A0AAQ3KA76"/>
<name>A0AAQ3KA76_9LILI</name>
<proteinExistence type="predicted"/>
<organism evidence="5 6">
    <name type="scientific">Canna indica</name>
    <name type="common">Indian-shot</name>
    <dbReference type="NCBI Taxonomy" id="4628"/>
    <lineage>
        <taxon>Eukaryota</taxon>
        <taxon>Viridiplantae</taxon>
        <taxon>Streptophyta</taxon>
        <taxon>Embryophyta</taxon>
        <taxon>Tracheophyta</taxon>
        <taxon>Spermatophyta</taxon>
        <taxon>Magnoliopsida</taxon>
        <taxon>Liliopsida</taxon>
        <taxon>Zingiberales</taxon>
        <taxon>Cannaceae</taxon>
        <taxon>Canna</taxon>
    </lineage>
</organism>
<dbReference type="SMART" id="SM00054">
    <property type="entry name" value="EFh"/>
    <property type="match status" value="3"/>
</dbReference>
<dbReference type="InterPro" id="IPR018247">
    <property type="entry name" value="EF_Hand_1_Ca_BS"/>
</dbReference>
<dbReference type="SUPFAM" id="SSF47473">
    <property type="entry name" value="EF-hand"/>
    <property type="match status" value="1"/>
</dbReference>
<dbReference type="Pfam" id="PF13499">
    <property type="entry name" value="EF-hand_7"/>
    <property type="match status" value="1"/>
</dbReference>
<evidence type="ECO:0000256" key="3">
    <source>
        <dbReference type="ARBA" id="ARBA00022837"/>
    </source>
</evidence>
<dbReference type="PROSITE" id="PS00018">
    <property type="entry name" value="EF_HAND_1"/>
    <property type="match status" value="2"/>
</dbReference>
<dbReference type="CDD" id="cd00051">
    <property type="entry name" value="EFh"/>
    <property type="match status" value="1"/>
</dbReference>
<dbReference type="PANTHER" id="PTHR10891">
    <property type="entry name" value="EF-HAND CALCIUM-BINDING DOMAIN CONTAINING PROTEIN"/>
    <property type="match status" value="1"/>
</dbReference>
<protein>
    <submittedName>
        <fullName evidence="5">Calcium-binding protein CML45</fullName>
    </submittedName>
</protein>
<evidence type="ECO:0000256" key="1">
    <source>
        <dbReference type="ARBA" id="ARBA00022723"/>
    </source>
</evidence>